<dbReference type="SUPFAM" id="SSF51306">
    <property type="entry name" value="LexA/Signal peptidase"/>
    <property type="match status" value="1"/>
</dbReference>
<proteinExistence type="predicted"/>
<dbReference type="Gene3D" id="2.10.109.10">
    <property type="entry name" value="Umud Fragment, subunit A"/>
    <property type="match status" value="1"/>
</dbReference>
<evidence type="ECO:0000259" key="1">
    <source>
        <dbReference type="Pfam" id="PF00717"/>
    </source>
</evidence>
<comment type="caution">
    <text evidence="2">The sequence shown here is derived from an EMBL/GenBank/DDBJ whole genome shotgun (WGS) entry which is preliminary data.</text>
</comment>
<feature type="domain" description="Peptidase S24/S26A/S26B/S26C" evidence="1">
    <location>
        <begin position="120"/>
        <end position="222"/>
    </location>
</feature>
<organism evidence="2 3">
    <name type="scientific">Octadecabacter dasysiphoniae</name>
    <dbReference type="NCBI Taxonomy" id="2909341"/>
    <lineage>
        <taxon>Bacteria</taxon>
        <taxon>Pseudomonadati</taxon>
        <taxon>Pseudomonadota</taxon>
        <taxon>Alphaproteobacteria</taxon>
        <taxon>Rhodobacterales</taxon>
        <taxon>Roseobacteraceae</taxon>
        <taxon>Octadecabacter</taxon>
    </lineage>
</organism>
<evidence type="ECO:0000313" key="2">
    <source>
        <dbReference type="EMBL" id="MCF2872100.1"/>
    </source>
</evidence>
<dbReference type="RefSeq" id="WP_235226425.1">
    <property type="nucleotide sequence ID" value="NZ_JAKGAQ010000003.1"/>
</dbReference>
<name>A0ABS9D0G2_9RHOB</name>
<dbReference type="InterPro" id="IPR036286">
    <property type="entry name" value="LexA/Signal_pep-like_sf"/>
</dbReference>
<dbReference type="InterPro" id="IPR015927">
    <property type="entry name" value="Peptidase_S24_S26A/B/C"/>
</dbReference>
<gene>
    <name evidence="2" type="ORF">L0664_13575</name>
</gene>
<keyword evidence="3" id="KW-1185">Reference proteome</keyword>
<accession>A0ABS9D0G2</accession>
<dbReference type="EMBL" id="JAKGAQ010000003">
    <property type="protein sequence ID" value="MCF2872100.1"/>
    <property type="molecule type" value="Genomic_DNA"/>
</dbReference>
<dbReference type="Proteomes" id="UP001200557">
    <property type="component" value="Unassembled WGS sequence"/>
</dbReference>
<dbReference type="Pfam" id="PF00717">
    <property type="entry name" value="Peptidase_S24"/>
    <property type="match status" value="1"/>
</dbReference>
<evidence type="ECO:0000313" key="3">
    <source>
        <dbReference type="Proteomes" id="UP001200557"/>
    </source>
</evidence>
<sequence length="228" mass="24875">MKDILDIIDSALSRKGLSAAAASRLAVGNPSLIKNMRQETGNPKRFNADALRKLADVLDLEFYFGEERENTIVRLPAGFAERTVQPLSSARMRHEALEMGFLPIPYHAAAAPDFRGTAPVALARQWLTTSGVNADTLAFLPVINDDMVPTLTVGTLALIDTAQKDTSADGIWAFSVKGSYVFARVQSPSNDMMLLKGDKPDQPVQIFKGDELATLKVLGRVVWIVHQP</sequence>
<reference evidence="2 3" key="1">
    <citation type="submission" date="2022-01" db="EMBL/GenBank/DDBJ databases">
        <title>Octadecabacter sp. nov., isolated from a marine alga.</title>
        <authorList>
            <person name="Jin M.S."/>
            <person name="Kim H.M."/>
            <person name="Han D.M."/>
            <person name="Jung J.J."/>
            <person name="Jeon C.O."/>
        </authorList>
    </citation>
    <scope>NUCLEOTIDE SEQUENCE [LARGE SCALE GENOMIC DNA]</scope>
    <source>
        <strain evidence="2 3">G9-8</strain>
    </source>
</reference>
<protein>
    <submittedName>
        <fullName evidence="2">S24 family peptidase</fullName>
    </submittedName>
</protein>